<evidence type="ECO:0000256" key="4">
    <source>
        <dbReference type="SAM" id="MobiDB-lite"/>
    </source>
</evidence>
<dbReference type="AlphaFoldDB" id="A0A381VCA1"/>
<comment type="subcellular location">
    <subcellularLocation>
        <location evidence="1">Membrane</location>
    </subcellularLocation>
</comment>
<evidence type="ECO:0000256" key="2">
    <source>
        <dbReference type="ARBA" id="ARBA00022729"/>
    </source>
</evidence>
<feature type="domain" description="NolW-like" evidence="5">
    <location>
        <begin position="156"/>
        <end position="216"/>
    </location>
</feature>
<dbReference type="Gene3D" id="3.30.1370.120">
    <property type="match status" value="3"/>
</dbReference>
<evidence type="ECO:0000259" key="5">
    <source>
        <dbReference type="Pfam" id="PF03958"/>
    </source>
</evidence>
<dbReference type="PANTHER" id="PTHR30332">
    <property type="entry name" value="PROBABLE GENERAL SECRETION PATHWAY PROTEIN D"/>
    <property type="match status" value="1"/>
</dbReference>
<dbReference type="GO" id="GO:0009306">
    <property type="term" value="P:protein secretion"/>
    <property type="evidence" value="ECO:0007669"/>
    <property type="project" value="TreeGrafter"/>
</dbReference>
<feature type="region of interest" description="Disordered" evidence="4">
    <location>
        <begin position="26"/>
        <end position="52"/>
    </location>
</feature>
<evidence type="ECO:0000256" key="1">
    <source>
        <dbReference type="ARBA" id="ARBA00004370"/>
    </source>
</evidence>
<gene>
    <name evidence="6" type="ORF">METZ01_LOCUS90846</name>
</gene>
<dbReference type="InterPro" id="IPR050810">
    <property type="entry name" value="Bact_Secretion_Sys_Channel"/>
</dbReference>
<dbReference type="PANTHER" id="PTHR30332:SF24">
    <property type="entry name" value="SECRETIN GSPD-RELATED"/>
    <property type="match status" value="1"/>
</dbReference>
<dbReference type="EMBL" id="UINC01008442">
    <property type="protein sequence ID" value="SVA37992.1"/>
    <property type="molecule type" value="Genomic_DNA"/>
</dbReference>
<accession>A0A381VCA1</accession>
<dbReference type="InterPro" id="IPR005644">
    <property type="entry name" value="NolW-like"/>
</dbReference>
<sequence length="542" mass="59242">MKSLSLSVGLLLLLNWLPLGVVAQSDSPVPKPSKEGGGAKPDPLTDESQKEKRNIRFQFEGVPYKDALQRFSQMAEKPLITEVPLEGTLTFFDSEPYTYEEAMDVLNVILSMKGVALVEAGRYLQLTKLENIRKMPLKVVRGTDDSGDFRPGQIVTVVLKLEHLDAAEVSTTAASLLSNAGAVAPLSRGQGLIITDRLESIHRIQQLLGEIDVASAAERDMKTFALKHASGAVVSELINKTFGKTSVPKRIKWNEKVKKFDVFEPDPSSYISSVYDEASRTIVLFGPVEQLALTEELIREFETGEGKAGEVKIFHPAKMTAEELASMIREGVDGVAQKGETTASAKLKARIIVDAKLNRVIASAPVAGQLEIIENFVLQVDGTGSKGGHPKPITTVNITRVFRIKSLDLAAVQQAVSNATTDQLPGGETRSRLAISVDTSTRSLIVTGSPGDVQTAEDIVRQLEQGREPIIARQTRIFEMLDREELGRITPLVEKLYKEQVDEAGTGPADAIILRDENTQRLIVRAKPDHLVQIAKLISELR</sequence>
<dbReference type="GO" id="GO:0015627">
    <property type="term" value="C:type II protein secretion system complex"/>
    <property type="evidence" value="ECO:0007669"/>
    <property type="project" value="TreeGrafter"/>
</dbReference>
<evidence type="ECO:0000256" key="3">
    <source>
        <dbReference type="ARBA" id="ARBA00023136"/>
    </source>
</evidence>
<evidence type="ECO:0000313" key="6">
    <source>
        <dbReference type="EMBL" id="SVA37992.1"/>
    </source>
</evidence>
<keyword evidence="2" id="KW-0732">Signal</keyword>
<protein>
    <recommendedName>
        <fullName evidence="5">NolW-like domain-containing protein</fullName>
    </recommendedName>
</protein>
<feature type="domain" description="NolW-like" evidence="5">
    <location>
        <begin position="399"/>
        <end position="467"/>
    </location>
</feature>
<reference evidence="6" key="1">
    <citation type="submission" date="2018-05" db="EMBL/GenBank/DDBJ databases">
        <authorList>
            <person name="Lanie J.A."/>
            <person name="Ng W.-L."/>
            <person name="Kazmierczak K.M."/>
            <person name="Andrzejewski T.M."/>
            <person name="Davidsen T.M."/>
            <person name="Wayne K.J."/>
            <person name="Tettelin H."/>
            <person name="Glass J.I."/>
            <person name="Rusch D."/>
            <person name="Podicherti R."/>
            <person name="Tsui H.-C.T."/>
            <person name="Winkler M.E."/>
        </authorList>
    </citation>
    <scope>NUCLEOTIDE SEQUENCE</scope>
</reference>
<keyword evidence="3" id="KW-0472">Membrane</keyword>
<dbReference type="Pfam" id="PF03958">
    <property type="entry name" value="Secretin_N"/>
    <property type="match status" value="2"/>
</dbReference>
<dbReference type="InterPro" id="IPR038591">
    <property type="entry name" value="NolW-like_sf"/>
</dbReference>
<proteinExistence type="predicted"/>
<organism evidence="6">
    <name type="scientific">marine metagenome</name>
    <dbReference type="NCBI Taxonomy" id="408172"/>
    <lineage>
        <taxon>unclassified sequences</taxon>
        <taxon>metagenomes</taxon>
        <taxon>ecological metagenomes</taxon>
    </lineage>
</organism>
<feature type="non-terminal residue" evidence="6">
    <location>
        <position position="542"/>
    </location>
</feature>
<dbReference type="GO" id="GO:0016020">
    <property type="term" value="C:membrane"/>
    <property type="evidence" value="ECO:0007669"/>
    <property type="project" value="UniProtKB-SubCell"/>
</dbReference>
<dbReference type="Gene3D" id="3.55.50.30">
    <property type="match status" value="1"/>
</dbReference>
<name>A0A381VCA1_9ZZZZ</name>